<evidence type="ECO:0000256" key="1">
    <source>
        <dbReference type="SAM" id="MobiDB-lite"/>
    </source>
</evidence>
<feature type="compositionally biased region" description="Polar residues" evidence="1">
    <location>
        <begin position="86"/>
        <end position="109"/>
    </location>
</feature>
<protein>
    <recommendedName>
        <fullName evidence="6">MARVEL domain-containing protein</fullName>
    </recommendedName>
</protein>
<organism evidence="4 5">
    <name type="scientific">Psilocybe cf. subviscida</name>
    <dbReference type="NCBI Taxonomy" id="2480587"/>
    <lineage>
        <taxon>Eukaryota</taxon>
        <taxon>Fungi</taxon>
        <taxon>Dikarya</taxon>
        <taxon>Basidiomycota</taxon>
        <taxon>Agaricomycotina</taxon>
        <taxon>Agaricomycetes</taxon>
        <taxon>Agaricomycetidae</taxon>
        <taxon>Agaricales</taxon>
        <taxon>Agaricineae</taxon>
        <taxon>Strophariaceae</taxon>
        <taxon>Psilocybe</taxon>
    </lineage>
</organism>
<keyword evidence="2" id="KW-1133">Transmembrane helix</keyword>
<dbReference type="AlphaFoldDB" id="A0A8H5BTK2"/>
<dbReference type="EMBL" id="JAACJJ010000002">
    <property type="protein sequence ID" value="KAF5329314.1"/>
    <property type="molecule type" value="Genomic_DNA"/>
</dbReference>
<feature type="compositionally biased region" description="Low complexity" evidence="1">
    <location>
        <begin position="110"/>
        <end position="127"/>
    </location>
</feature>
<name>A0A8H5BTK2_9AGAR</name>
<keyword evidence="3" id="KW-0732">Signal</keyword>
<evidence type="ECO:0000256" key="2">
    <source>
        <dbReference type="SAM" id="Phobius"/>
    </source>
</evidence>
<sequence length="137" mass="15151">MWPLWIMLLVGAAVMTSKWSNLKWCRGSYRACKILETIKAFSWITWGILTLALLASIIHMLTNKRTITGGMHGEEDGYRAGAYPETRQTTSGAYQPETRQATSGTYQPETHQTTTVNTTRTRPIGTTDANVQAAAVA</sequence>
<evidence type="ECO:0008006" key="6">
    <source>
        <dbReference type="Google" id="ProtNLM"/>
    </source>
</evidence>
<feature type="signal peptide" evidence="3">
    <location>
        <begin position="1"/>
        <end position="17"/>
    </location>
</feature>
<keyword evidence="2" id="KW-0812">Transmembrane</keyword>
<evidence type="ECO:0000256" key="3">
    <source>
        <dbReference type="SAM" id="SignalP"/>
    </source>
</evidence>
<feature type="region of interest" description="Disordered" evidence="1">
    <location>
        <begin position="77"/>
        <end position="131"/>
    </location>
</feature>
<dbReference type="Proteomes" id="UP000567179">
    <property type="component" value="Unassembled WGS sequence"/>
</dbReference>
<reference evidence="4 5" key="1">
    <citation type="journal article" date="2020" name="ISME J.">
        <title>Uncovering the hidden diversity of litter-decomposition mechanisms in mushroom-forming fungi.</title>
        <authorList>
            <person name="Floudas D."/>
            <person name="Bentzer J."/>
            <person name="Ahren D."/>
            <person name="Johansson T."/>
            <person name="Persson P."/>
            <person name="Tunlid A."/>
        </authorList>
    </citation>
    <scope>NUCLEOTIDE SEQUENCE [LARGE SCALE GENOMIC DNA]</scope>
    <source>
        <strain evidence="4 5">CBS 101986</strain>
    </source>
</reference>
<feature type="transmembrane region" description="Helical" evidence="2">
    <location>
        <begin position="40"/>
        <end position="61"/>
    </location>
</feature>
<dbReference type="OrthoDB" id="3227739at2759"/>
<proteinExistence type="predicted"/>
<feature type="chain" id="PRO_5034610067" description="MARVEL domain-containing protein" evidence="3">
    <location>
        <begin position="18"/>
        <end position="137"/>
    </location>
</feature>
<comment type="caution">
    <text evidence="4">The sequence shown here is derived from an EMBL/GenBank/DDBJ whole genome shotgun (WGS) entry which is preliminary data.</text>
</comment>
<accession>A0A8H5BTK2</accession>
<gene>
    <name evidence="4" type="ORF">D9619_009391</name>
</gene>
<keyword evidence="5" id="KW-1185">Reference proteome</keyword>
<evidence type="ECO:0000313" key="5">
    <source>
        <dbReference type="Proteomes" id="UP000567179"/>
    </source>
</evidence>
<keyword evidence="2" id="KW-0472">Membrane</keyword>
<evidence type="ECO:0000313" key="4">
    <source>
        <dbReference type="EMBL" id="KAF5329314.1"/>
    </source>
</evidence>